<dbReference type="AlphaFoldDB" id="A0AAF1JUE2"/>
<sequence>MPAVDPKTLKLGDILITAASNTVSHCGLVAGTTSINAASGRVDRPNIVYHATSSKGVTQDEAGTWAQGRGPTGVFRCKSLRFITQGGVSAEKKIADAAVALSTRCSYGKGRAFFKSWTGTSDYGSSAKGRVAKYLLRLGADGPFVTTLYCSEYVVLAYQIAAKGDESVGYFIDLDGKHTLPKDLRNWILQRTTPGGSWEYLGDLV</sequence>
<dbReference type="EMBL" id="JAAEDH010000001">
    <property type="protein sequence ID" value="MBR0653616.1"/>
    <property type="molecule type" value="Genomic_DNA"/>
</dbReference>
<organism evidence="1 2">
    <name type="scientific">Plastoroseomonas arctica</name>
    <dbReference type="NCBI Taxonomy" id="1509237"/>
    <lineage>
        <taxon>Bacteria</taxon>
        <taxon>Pseudomonadati</taxon>
        <taxon>Pseudomonadota</taxon>
        <taxon>Alphaproteobacteria</taxon>
        <taxon>Acetobacterales</taxon>
        <taxon>Acetobacteraceae</taxon>
        <taxon>Plastoroseomonas</taxon>
    </lineage>
</organism>
<proteinExistence type="predicted"/>
<evidence type="ECO:0000313" key="1">
    <source>
        <dbReference type="EMBL" id="MBR0653616.1"/>
    </source>
</evidence>
<dbReference type="Proteomes" id="UP001196068">
    <property type="component" value="Unassembled WGS sequence"/>
</dbReference>
<protein>
    <submittedName>
        <fullName evidence="1">Uncharacterized protein</fullName>
    </submittedName>
</protein>
<comment type="caution">
    <text evidence="1">The sequence shown here is derived from an EMBL/GenBank/DDBJ whole genome shotgun (WGS) entry which is preliminary data.</text>
</comment>
<keyword evidence="2" id="KW-1185">Reference proteome</keyword>
<accession>A0AAF1JUE2</accession>
<dbReference type="SUPFAM" id="SSF54001">
    <property type="entry name" value="Cysteine proteinases"/>
    <property type="match status" value="1"/>
</dbReference>
<dbReference type="InterPro" id="IPR038765">
    <property type="entry name" value="Papain-like_cys_pep_sf"/>
</dbReference>
<dbReference type="RefSeq" id="WP_211872311.1">
    <property type="nucleotide sequence ID" value="NZ_JAAEDH010000001.1"/>
</dbReference>
<reference evidence="1" key="1">
    <citation type="submission" date="2020-01" db="EMBL/GenBank/DDBJ databases">
        <authorList>
            <person name="Rat A."/>
        </authorList>
    </citation>
    <scope>NUCLEOTIDE SEQUENCE</scope>
    <source>
        <strain evidence="1">LMG 28251</strain>
    </source>
</reference>
<reference evidence="1" key="2">
    <citation type="journal article" date="2021" name="Syst. Appl. Microbiol.">
        <title>Roseomonas hellenica sp. nov., isolated from roots of wild-growing Alkanna tinctoria.</title>
        <authorList>
            <person name="Rat A."/>
            <person name="Naranjo H.D."/>
            <person name="Lebbe L."/>
            <person name="Cnockaert M."/>
            <person name="Krigas N."/>
            <person name="Grigoriadou K."/>
            <person name="Maloupa E."/>
            <person name="Willems A."/>
        </authorList>
    </citation>
    <scope>NUCLEOTIDE SEQUENCE</scope>
    <source>
        <strain evidence="1">LMG 28251</strain>
    </source>
</reference>
<name>A0AAF1JUE2_9PROT</name>
<gene>
    <name evidence="1" type="ORF">GXW79_00840</name>
</gene>
<evidence type="ECO:0000313" key="2">
    <source>
        <dbReference type="Proteomes" id="UP001196068"/>
    </source>
</evidence>